<dbReference type="PANTHER" id="PTHR10655:SF17">
    <property type="entry name" value="LYSOPHOSPHOLIPASE-LIKE PROTEIN 1"/>
    <property type="match status" value="1"/>
</dbReference>
<feature type="domain" description="Phospholipase/carboxylesterase/thioesterase" evidence="3">
    <location>
        <begin position="15"/>
        <end position="211"/>
    </location>
</feature>
<protein>
    <submittedName>
        <fullName evidence="4">Phospholipase</fullName>
    </submittedName>
</protein>
<dbReference type="AlphaFoldDB" id="A0A246BBA0"/>
<proteinExistence type="inferred from homology"/>
<gene>
    <name evidence="4" type="ORF">AP75_03685</name>
</gene>
<dbReference type="EMBL" id="JASZ02000004">
    <property type="protein sequence ID" value="OWK98962.1"/>
    <property type="molecule type" value="Genomic_DNA"/>
</dbReference>
<organism evidence="4 5">
    <name type="scientific">Kaistella haifensis DSM 19056</name>
    <dbReference type="NCBI Taxonomy" id="1450526"/>
    <lineage>
        <taxon>Bacteria</taxon>
        <taxon>Pseudomonadati</taxon>
        <taxon>Bacteroidota</taxon>
        <taxon>Flavobacteriia</taxon>
        <taxon>Flavobacteriales</taxon>
        <taxon>Weeksellaceae</taxon>
        <taxon>Chryseobacterium group</taxon>
        <taxon>Kaistella</taxon>
    </lineage>
</organism>
<evidence type="ECO:0000259" key="3">
    <source>
        <dbReference type="Pfam" id="PF02230"/>
    </source>
</evidence>
<name>A0A246BBA0_9FLAO</name>
<dbReference type="SUPFAM" id="SSF53474">
    <property type="entry name" value="alpha/beta-Hydrolases"/>
    <property type="match status" value="1"/>
</dbReference>
<evidence type="ECO:0000313" key="5">
    <source>
        <dbReference type="Proteomes" id="UP000197587"/>
    </source>
</evidence>
<sequence>MDLHYLVREPQNLNSKTPLLILLHGYGSNEEDLFSFVPTLPEDWLVVSFRAPLNSQYEGYSWYDIDLMNTENRIDIPQAKESLNGILENILKISNHYGLTDNETHLCGFSQGGILSYALALENPQLFSKVACLSCYPEEKLLENIVKDKKKLERLRFFISHGTEDAVIPLEWGRKAADLLYDLSCYFSFREYISGHGVNQKNYMDLMDFFKK</sequence>
<dbReference type="Pfam" id="PF02230">
    <property type="entry name" value="Abhydrolase_2"/>
    <property type="match status" value="1"/>
</dbReference>
<evidence type="ECO:0000256" key="2">
    <source>
        <dbReference type="ARBA" id="ARBA00022801"/>
    </source>
</evidence>
<comment type="similarity">
    <text evidence="1">Belongs to the AB hydrolase superfamily. AB hydrolase 2 family.</text>
</comment>
<dbReference type="Gene3D" id="3.40.50.1820">
    <property type="entry name" value="alpha/beta hydrolase"/>
    <property type="match status" value="1"/>
</dbReference>
<dbReference type="InterPro" id="IPR029058">
    <property type="entry name" value="AB_hydrolase_fold"/>
</dbReference>
<dbReference type="InterPro" id="IPR003140">
    <property type="entry name" value="PLipase/COase/thioEstase"/>
</dbReference>
<dbReference type="RefSeq" id="WP_031504728.1">
    <property type="nucleotide sequence ID" value="NZ_JASZ02000004.1"/>
</dbReference>
<dbReference type="InterPro" id="IPR050565">
    <property type="entry name" value="LYPA1-2/EST-like"/>
</dbReference>
<evidence type="ECO:0000256" key="1">
    <source>
        <dbReference type="ARBA" id="ARBA00006499"/>
    </source>
</evidence>
<evidence type="ECO:0000313" key="4">
    <source>
        <dbReference type="EMBL" id="OWK98962.1"/>
    </source>
</evidence>
<comment type="caution">
    <text evidence="4">The sequence shown here is derived from an EMBL/GenBank/DDBJ whole genome shotgun (WGS) entry which is preliminary data.</text>
</comment>
<reference evidence="4 5" key="1">
    <citation type="submission" date="2017-05" db="EMBL/GenBank/DDBJ databases">
        <title>Genome of Chryseobacterium haifense.</title>
        <authorList>
            <person name="Newman J.D."/>
        </authorList>
    </citation>
    <scope>NUCLEOTIDE SEQUENCE [LARGE SCALE GENOMIC DNA]</scope>
    <source>
        <strain evidence="4 5">DSM 19056</strain>
    </source>
</reference>
<dbReference type="Proteomes" id="UP000197587">
    <property type="component" value="Unassembled WGS sequence"/>
</dbReference>
<dbReference type="PANTHER" id="PTHR10655">
    <property type="entry name" value="LYSOPHOSPHOLIPASE-RELATED"/>
    <property type="match status" value="1"/>
</dbReference>
<accession>A0A246BBA0</accession>
<dbReference type="GO" id="GO:0016787">
    <property type="term" value="F:hydrolase activity"/>
    <property type="evidence" value="ECO:0007669"/>
    <property type="project" value="UniProtKB-KW"/>
</dbReference>
<keyword evidence="2" id="KW-0378">Hydrolase</keyword>
<keyword evidence="5" id="KW-1185">Reference proteome</keyword>